<dbReference type="STRING" id="68775.A0A5C3LTA2"/>
<dbReference type="InterPro" id="IPR057678">
    <property type="entry name" value="DUF7918"/>
</dbReference>
<evidence type="ECO:0000256" key="1">
    <source>
        <dbReference type="SAM" id="MobiDB-lite"/>
    </source>
</evidence>
<proteinExistence type="predicted"/>
<name>A0A5C3LTA2_9AGAR</name>
<gene>
    <name evidence="3" type="ORF">BDQ12DRAFT_248760</name>
</gene>
<evidence type="ECO:0000259" key="2">
    <source>
        <dbReference type="Pfam" id="PF25534"/>
    </source>
</evidence>
<protein>
    <recommendedName>
        <fullName evidence="2">DUF7918 domain-containing protein</fullName>
    </recommendedName>
</protein>
<dbReference type="EMBL" id="ML213614">
    <property type="protein sequence ID" value="TFK36374.1"/>
    <property type="molecule type" value="Genomic_DNA"/>
</dbReference>
<keyword evidence="4" id="KW-1185">Reference proteome</keyword>
<dbReference type="PANTHER" id="PTHR36223:SF1">
    <property type="entry name" value="TRANSCRIPTION ELONGATION FACTOR EAF N-TERMINAL DOMAIN-CONTAINING PROTEIN"/>
    <property type="match status" value="1"/>
</dbReference>
<dbReference type="OrthoDB" id="3364132at2759"/>
<feature type="region of interest" description="Disordered" evidence="1">
    <location>
        <begin position="243"/>
        <end position="270"/>
    </location>
</feature>
<dbReference type="PANTHER" id="PTHR36223">
    <property type="entry name" value="BETA-LACTAMASE-TYPE TRANSPEPTIDASE FOLD DOMAIN CONTAINING PROTEIN"/>
    <property type="match status" value="1"/>
</dbReference>
<organism evidence="3 4">
    <name type="scientific">Crucibulum laeve</name>
    <dbReference type="NCBI Taxonomy" id="68775"/>
    <lineage>
        <taxon>Eukaryota</taxon>
        <taxon>Fungi</taxon>
        <taxon>Dikarya</taxon>
        <taxon>Basidiomycota</taxon>
        <taxon>Agaricomycotina</taxon>
        <taxon>Agaricomycetes</taxon>
        <taxon>Agaricomycetidae</taxon>
        <taxon>Agaricales</taxon>
        <taxon>Agaricineae</taxon>
        <taxon>Nidulariaceae</taxon>
        <taxon>Crucibulum</taxon>
    </lineage>
</organism>
<evidence type="ECO:0000313" key="4">
    <source>
        <dbReference type="Proteomes" id="UP000308652"/>
    </source>
</evidence>
<dbReference type="AlphaFoldDB" id="A0A5C3LTA2"/>
<dbReference type="Pfam" id="PF25534">
    <property type="entry name" value="DUF7918"/>
    <property type="match status" value="1"/>
</dbReference>
<dbReference type="Proteomes" id="UP000308652">
    <property type="component" value="Unassembled WGS sequence"/>
</dbReference>
<sequence length="279" mass="31796">MNMLRIGDYSAWVSVEGKGREVYGVERTSDNSLTCWIASEVGKKFAVNWYNTRREIALQGTVIIDGMVCDNHIMLDAPHYPDKPNGVGVSYTRTSDYTRRDFMFSKINITDDDAYLDTIDLAMNIGTITLELWRLHVTSVKTQVLEHKYGGPVLEGQIVHERSKKAGAHHVKFGKEYASAPPTMDLVQGYNMDQLPYLTFTFKYRPMEILMANGIVPRSAMHLVPLQNLQTAREIRQLEERLRQLRSGGNKPNSSPRIKVEPGRHHRDLPQVIDLTHLD</sequence>
<evidence type="ECO:0000313" key="3">
    <source>
        <dbReference type="EMBL" id="TFK36374.1"/>
    </source>
</evidence>
<accession>A0A5C3LTA2</accession>
<reference evidence="3 4" key="1">
    <citation type="journal article" date="2019" name="Nat. Ecol. Evol.">
        <title>Megaphylogeny resolves global patterns of mushroom evolution.</title>
        <authorList>
            <person name="Varga T."/>
            <person name="Krizsan K."/>
            <person name="Foldi C."/>
            <person name="Dima B."/>
            <person name="Sanchez-Garcia M."/>
            <person name="Sanchez-Ramirez S."/>
            <person name="Szollosi G.J."/>
            <person name="Szarkandi J.G."/>
            <person name="Papp V."/>
            <person name="Albert L."/>
            <person name="Andreopoulos W."/>
            <person name="Angelini C."/>
            <person name="Antonin V."/>
            <person name="Barry K.W."/>
            <person name="Bougher N.L."/>
            <person name="Buchanan P."/>
            <person name="Buyck B."/>
            <person name="Bense V."/>
            <person name="Catcheside P."/>
            <person name="Chovatia M."/>
            <person name="Cooper J."/>
            <person name="Damon W."/>
            <person name="Desjardin D."/>
            <person name="Finy P."/>
            <person name="Geml J."/>
            <person name="Haridas S."/>
            <person name="Hughes K."/>
            <person name="Justo A."/>
            <person name="Karasinski D."/>
            <person name="Kautmanova I."/>
            <person name="Kiss B."/>
            <person name="Kocsube S."/>
            <person name="Kotiranta H."/>
            <person name="LaButti K.M."/>
            <person name="Lechner B.E."/>
            <person name="Liimatainen K."/>
            <person name="Lipzen A."/>
            <person name="Lukacs Z."/>
            <person name="Mihaltcheva S."/>
            <person name="Morgado L.N."/>
            <person name="Niskanen T."/>
            <person name="Noordeloos M.E."/>
            <person name="Ohm R.A."/>
            <person name="Ortiz-Santana B."/>
            <person name="Ovrebo C."/>
            <person name="Racz N."/>
            <person name="Riley R."/>
            <person name="Savchenko A."/>
            <person name="Shiryaev A."/>
            <person name="Soop K."/>
            <person name="Spirin V."/>
            <person name="Szebenyi C."/>
            <person name="Tomsovsky M."/>
            <person name="Tulloss R.E."/>
            <person name="Uehling J."/>
            <person name="Grigoriev I.V."/>
            <person name="Vagvolgyi C."/>
            <person name="Papp T."/>
            <person name="Martin F.M."/>
            <person name="Miettinen O."/>
            <person name="Hibbett D.S."/>
            <person name="Nagy L.G."/>
        </authorList>
    </citation>
    <scope>NUCLEOTIDE SEQUENCE [LARGE SCALE GENOMIC DNA]</scope>
    <source>
        <strain evidence="3 4">CBS 166.37</strain>
    </source>
</reference>
<feature type="domain" description="DUF7918" evidence="2">
    <location>
        <begin position="14"/>
        <end position="219"/>
    </location>
</feature>